<dbReference type="GO" id="GO:0019450">
    <property type="term" value="P:L-cysteine catabolic process to pyruvate"/>
    <property type="evidence" value="ECO:0007669"/>
    <property type="project" value="TreeGrafter"/>
</dbReference>
<dbReference type="PANTHER" id="PTHR30501">
    <property type="entry name" value="UPF0597 PROTEIN YHAM"/>
    <property type="match status" value="1"/>
</dbReference>
<dbReference type="InterPro" id="IPR021144">
    <property type="entry name" value="UPF0597"/>
</dbReference>
<evidence type="ECO:0000256" key="1">
    <source>
        <dbReference type="HAMAP-Rule" id="MF_01845"/>
    </source>
</evidence>
<accession>A0A9D1D758</accession>
<comment type="similarity">
    <text evidence="1">Belongs to the UPF0597 family.</text>
</comment>
<comment type="caution">
    <text evidence="3">The sequence shown here is derived from an EMBL/GenBank/DDBJ whole genome shotgun (WGS) entry which is preliminary data.</text>
</comment>
<reference evidence="3" key="1">
    <citation type="submission" date="2020-10" db="EMBL/GenBank/DDBJ databases">
        <authorList>
            <person name="Gilroy R."/>
        </authorList>
    </citation>
    <scope>NUCLEOTIDE SEQUENCE</scope>
    <source>
        <strain evidence="3">ChiHjej9B8-7071</strain>
    </source>
</reference>
<dbReference type="PANTHER" id="PTHR30501:SF2">
    <property type="entry name" value="UPF0597 PROTEIN YHAM"/>
    <property type="match status" value="1"/>
</dbReference>
<dbReference type="AlphaFoldDB" id="A0A9D1D758"/>
<dbReference type="HAMAP" id="MF_01845">
    <property type="entry name" value="UPF0597"/>
    <property type="match status" value="1"/>
</dbReference>
<dbReference type="PIRSF" id="PIRSF006054">
    <property type="entry name" value="UCP006054"/>
    <property type="match status" value="1"/>
</dbReference>
<evidence type="ECO:0000259" key="2">
    <source>
        <dbReference type="Pfam" id="PF03313"/>
    </source>
</evidence>
<protein>
    <recommendedName>
        <fullName evidence="1">UPF0597 protein IAA70_07010</fullName>
    </recommendedName>
</protein>
<evidence type="ECO:0000313" key="3">
    <source>
        <dbReference type="EMBL" id="HIR10136.1"/>
    </source>
</evidence>
<dbReference type="EMBL" id="DVGD01000229">
    <property type="protein sequence ID" value="HIR10136.1"/>
    <property type="molecule type" value="Genomic_DNA"/>
</dbReference>
<proteinExistence type="inferred from homology"/>
<dbReference type="Proteomes" id="UP000824258">
    <property type="component" value="Unassembled WGS sequence"/>
</dbReference>
<reference evidence="3" key="2">
    <citation type="journal article" date="2021" name="PeerJ">
        <title>Extensive microbial diversity within the chicken gut microbiome revealed by metagenomics and culture.</title>
        <authorList>
            <person name="Gilroy R."/>
            <person name="Ravi A."/>
            <person name="Getino M."/>
            <person name="Pursley I."/>
            <person name="Horton D.L."/>
            <person name="Alikhan N.F."/>
            <person name="Baker D."/>
            <person name="Gharbi K."/>
            <person name="Hall N."/>
            <person name="Watson M."/>
            <person name="Adriaenssens E.M."/>
            <person name="Foster-Nyarko E."/>
            <person name="Jarju S."/>
            <person name="Secka A."/>
            <person name="Antonio M."/>
            <person name="Oren A."/>
            <person name="Chaudhuri R.R."/>
            <person name="La Ragione R."/>
            <person name="Hildebrand F."/>
            <person name="Pallen M.J."/>
        </authorList>
    </citation>
    <scope>NUCLEOTIDE SEQUENCE</scope>
    <source>
        <strain evidence="3">ChiHjej9B8-7071</strain>
    </source>
</reference>
<name>A0A9D1D758_9FIRM</name>
<evidence type="ECO:0000313" key="4">
    <source>
        <dbReference type="Proteomes" id="UP000824258"/>
    </source>
</evidence>
<dbReference type="GO" id="GO:0080146">
    <property type="term" value="F:L-cysteine desulfhydrase activity"/>
    <property type="evidence" value="ECO:0007669"/>
    <property type="project" value="TreeGrafter"/>
</dbReference>
<gene>
    <name evidence="3" type="ORF">IAA70_07010</name>
</gene>
<dbReference type="InterPro" id="IPR005130">
    <property type="entry name" value="Ser_deHydtase-like_asu"/>
</dbReference>
<feature type="domain" description="Serine dehydratase-like alpha subunit" evidence="2">
    <location>
        <begin position="89"/>
        <end position="418"/>
    </location>
</feature>
<dbReference type="Pfam" id="PF03313">
    <property type="entry name" value="SDH_alpha"/>
    <property type="match status" value="1"/>
</dbReference>
<sequence length="424" mass="44482">MNQKVYDSYIKILNKELIPALGCTEPIAIAYAAAKAREVLGKFPEQVVSTCSGNIVKNVKGVVVPATGGLRGIEAATLIGAVGGDPARELEVLTSVTDEDRAKVRELLEKKICHVKLSENKAKLHIIVEMTAGTDSALVEIMHTHTNIIRIEKNGQVLMQEKAGDEEDDDDENIYQLLNLDDIVAFANEVKLGDVADLLKRQVEYNSKIAEVGLTETYGANVGKTLVENYGKSFEVMARALPAAGSDARMGGCELPVVINSGSGNQGMTVSLPVVALAKEMGASEEQLLRALCVSNLTAAYEKRDIGRLSAYCGAISAGAAAGAGMMYLKGGSVSEIGNVVLCTIGNVGGVLCDGAKSSCAAKIASAVDAALLAIHLTEKNRTFGSGEGLVKDTLAETVAAISTVAREGMQVTDDVILHVMVGC</sequence>
<organism evidence="3 4">
    <name type="scientific">Candidatus Avoscillospira stercoripullorum</name>
    <dbReference type="NCBI Taxonomy" id="2840709"/>
    <lineage>
        <taxon>Bacteria</taxon>
        <taxon>Bacillati</taxon>
        <taxon>Bacillota</taxon>
        <taxon>Clostridia</taxon>
        <taxon>Eubacteriales</taxon>
        <taxon>Oscillospiraceae</taxon>
        <taxon>Oscillospiraceae incertae sedis</taxon>
        <taxon>Candidatus Avoscillospira</taxon>
    </lineage>
</organism>